<keyword evidence="8" id="KW-1185">Reference proteome</keyword>
<dbReference type="RefSeq" id="WP_344305199.1">
    <property type="nucleotide sequence ID" value="NZ_BAAAQQ010000013.1"/>
</dbReference>
<evidence type="ECO:0000313" key="7">
    <source>
        <dbReference type="EMBL" id="GAA2131914.1"/>
    </source>
</evidence>
<protein>
    <submittedName>
        <fullName evidence="7">Alpha/beta hydrolase</fullName>
    </submittedName>
</protein>
<evidence type="ECO:0000256" key="2">
    <source>
        <dbReference type="ARBA" id="ARBA00022729"/>
    </source>
</evidence>
<dbReference type="InterPro" id="IPR029058">
    <property type="entry name" value="AB_hydrolase_fold"/>
</dbReference>
<dbReference type="Pfam" id="PF08386">
    <property type="entry name" value="Abhydrolase_4"/>
    <property type="match status" value="1"/>
</dbReference>
<sequence length="536" mass="56411">MSSTQVPPRQRRWVVPVVVFAVIAALLVVGFAVAVRAVDRGGDLGPVAGESSAPSTGPSDDATPTPDASVTEPPDPALAPFYSQSLDWESCESGYECATLEVPLDYSAPAGDTIDVALLRVPASGDRIGSLVVNPGGPGAPGTDYAAQAESVLRRPLLDAYDIVGFDPRGTGDSSPVDCLSDADLDAYLAQDPDPDTPAEADTYAEWTDRFGEGCDELSGEVAGHVSTVEAARDMDVLRAALGEESLDYLGASYGTKLGATYAELYPERVGRLVLDGAVDPTLTLEQYAVGQAGGFQTALEAYVANCVEETSDCFLGDSVEEGLQRIRDFLDEVDAQPIPGGDRELTVGRAFYGIVTPLYVRDYWYVLSGALKQAFDGNGMTLGLLADAYASRGPGGYENNSQEAFYAISCLDDPRSIEPAEIPDRVPALEEVSPTFGRVFAWALTNCGGWDLEAVEPAPEIKAEGAAPIVVVGTTRDPATPYEWATALADQLDSGVLVSRDGDGHTGYNSGNDCVDEAVEAYLVDGTVPDDGLEC</sequence>
<gene>
    <name evidence="7" type="ORF">GCM10009843_35920</name>
</gene>
<proteinExistence type="inferred from homology"/>
<dbReference type="Proteomes" id="UP001500575">
    <property type="component" value="Unassembled WGS sequence"/>
</dbReference>
<dbReference type="InterPro" id="IPR013595">
    <property type="entry name" value="Pept_S33_TAP-like_C"/>
</dbReference>
<evidence type="ECO:0000256" key="4">
    <source>
        <dbReference type="SAM" id="MobiDB-lite"/>
    </source>
</evidence>
<dbReference type="Gene3D" id="3.40.50.1820">
    <property type="entry name" value="alpha/beta hydrolase"/>
    <property type="match status" value="1"/>
</dbReference>
<dbReference type="GO" id="GO:0016787">
    <property type="term" value="F:hydrolase activity"/>
    <property type="evidence" value="ECO:0007669"/>
    <property type="project" value="UniProtKB-KW"/>
</dbReference>
<dbReference type="InterPro" id="IPR051601">
    <property type="entry name" value="Serine_prot/Carboxylest_S33"/>
</dbReference>
<keyword evidence="3 7" id="KW-0378">Hydrolase</keyword>
<evidence type="ECO:0000256" key="3">
    <source>
        <dbReference type="ARBA" id="ARBA00022801"/>
    </source>
</evidence>
<keyword evidence="2" id="KW-0732">Signal</keyword>
<keyword evidence="5" id="KW-0812">Transmembrane</keyword>
<dbReference type="PANTHER" id="PTHR43248:SF29">
    <property type="entry name" value="TRIPEPTIDYL AMINOPEPTIDASE"/>
    <property type="match status" value="1"/>
</dbReference>
<evidence type="ECO:0000259" key="6">
    <source>
        <dbReference type="Pfam" id="PF08386"/>
    </source>
</evidence>
<evidence type="ECO:0000256" key="5">
    <source>
        <dbReference type="SAM" id="Phobius"/>
    </source>
</evidence>
<dbReference type="SUPFAM" id="SSF53474">
    <property type="entry name" value="alpha/beta-Hydrolases"/>
    <property type="match status" value="1"/>
</dbReference>
<keyword evidence="5" id="KW-1133">Transmembrane helix</keyword>
<evidence type="ECO:0000313" key="8">
    <source>
        <dbReference type="Proteomes" id="UP001500575"/>
    </source>
</evidence>
<comment type="similarity">
    <text evidence="1">Belongs to the peptidase S33 family.</text>
</comment>
<accession>A0ABP5KGP5</accession>
<dbReference type="EMBL" id="BAAAQQ010000013">
    <property type="protein sequence ID" value="GAA2131914.1"/>
    <property type="molecule type" value="Genomic_DNA"/>
</dbReference>
<feature type="region of interest" description="Disordered" evidence="4">
    <location>
        <begin position="46"/>
        <end position="76"/>
    </location>
</feature>
<feature type="domain" description="Peptidase S33 tripeptidyl aminopeptidase-like C-terminal" evidence="6">
    <location>
        <begin position="434"/>
        <end position="536"/>
    </location>
</feature>
<feature type="transmembrane region" description="Helical" evidence="5">
    <location>
        <begin position="12"/>
        <end position="35"/>
    </location>
</feature>
<organism evidence="7 8">
    <name type="scientific">Nocardioides bigeumensis</name>
    <dbReference type="NCBI Taxonomy" id="433657"/>
    <lineage>
        <taxon>Bacteria</taxon>
        <taxon>Bacillati</taxon>
        <taxon>Actinomycetota</taxon>
        <taxon>Actinomycetes</taxon>
        <taxon>Propionibacteriales</taxon>
        <taxon>Nocardioidaceae</taxon>
        <taxon>Nocardioides</taxon>
    </lineage>
</organism>
<keyword evidence="5" id="KW-0472">Membrane</keyword>
<evidence type="ECO:0000256" key="1">
    <source>
        <dbReference type="ARBA" id="ARBA00010088"/>
    </source>
</evidence>
<dbReference type="PANTHER" id="PTHR43248">
    <property type="entry name" value="2-SUCCINYL-6-HYDROXY-2,4-CYCLOHEXADIENE-1-CARBOXYLATE SYNTHASE"/>
    <property type="match status" value="1"/>
</dbReference>
<name>A0ABP5KGP5_9ACTN</name>
<comment type="caution">
    <text evidence="7">The sequence shown here is derived from an EMBL/GenBank/DDBJ whole genome shotgun (WGS) entry which is preliminary data.</text>
</comment>
<reference evidence="8" key="1">
    <citation type="journal article" date="2019" name="Int. J. Syst. Evol. Microbiol.">
        <title>The Global Catalogue of Microorganisms (GCM) 10K type strain sequencing project: providing services to taxonomists for standard genome sequencing and annotation.</title>
        <authorList>
            <consortium name="The Broad Institute Genomics Platform"/>
            <consortium name="The Broad Institute Genome Sequencing Center for Infectious Disease"/>
            <person name="Wu L."/>
            <person name="Ma J."/>
        </authorList>
    </citation>
    <scope>NUCLEOTIDE SEQUENCE [LARGE SCALE GENOMIC DNA]</scope>
    <source>
        <strain evidence="8">JCM 16021</strain>
    </source>
</reference>